<dbReference type="InterPro" id="IPR036779">
    <property type="entry name" value="LysM_dom_sf"/>
</dbReference>
<sequence>MSTMTLNQSSDYSKVIDLQLLQTVPSGIHLNRRGRLARTFVVLSLAIVLGSVVSAKAGAGTDSAPQASGSFITVTVAPGDTVWSLANRLAGSGDVRSLVSEIISVNSLASVDVATGQKLRIPLK</sequence>
<evidence type="ECO:0000313" key="3">
    <source>
        <dbReference type="EMBL" id="CAB4792015.1"/>
    </source>
</evidence>
<dbReference type="PROSITE" id="PS51782">
    <property type="entry name" value="LYSM"/>
    <property type="match status" value="1"/>
</dbReference>
<feature type="transmembrane region" description="Helical" evidence="1">
    <location>
        <begin position="36"/>
        <end position="55"/>
    </location>
</feature>
<dbReference type="EMBL" id="CAFAAF010000098">
    <property type="protein sequence ID" value="CAB4792015.1"/>
    <property type="molecule type" value="Genomic_DNA"/>
</dbReference>
<reference evidence="3" key="1">
    <citation type="submission" date="2020-05" db="EMBL/GenBank/DDBJ databases">
        <authorList>
            <person name="Chiriac C."/>
            <person name="Salcher M."/>
            <person name="Ghai R."/>
            <person name="Kavagutti S V."/>
        </authorList>
    </citation>
    <scope>NUCLEOTIDE SEQUENCE</scope>
</reference>
<organism evidence="3">
    <name type="scientific">freshwater metagenome</name>
    <dbReference type="NCBI Taxonomy" id="449393"/>
    <lineage>
        <taxon>unclassified sequences</taxon>
        <taxon>metagenomes</taxon>
        <taxon>ecological metagenomes</taxon>
    </lineage>
</organism>
<dbReference type="SUPFAM" id="SSF54106">
    <property type="entry name" value="LysM domain"/>
    <property type="match status" value="1"/>
</dbReference>
<feature type="domain" description="LysM" evidence="2">
    <location>
        <begin position="72"/>
        <end position="121"/>
    </location>
</feature>
<keyword evidence="1" id="KW-1133">Transmembrane helix</keyword>
<dbReference type="InterPro" id="IPR018392">
    <property type="entry name" value="LysM"/>
</dbReference>
<accession>A0A6J6X795</accession>
<protein>
    <submittedName>
        <fullName evidence="3">Unannotated protein</fullName>
    </submittedName>
</protein>
<dbReference type="Gene3D" id="3.10.350.10">
    <property type="entry name" value="LysM domain"/>
    <property type="match status" value="1"/>
</dbReference>
<evidence type="ECO:0000256" key="1">
    <source>
        <dbReference type="SAM" id="Phobius"/>
    </source>
</evidence>
<gene>
    <name evidence="3" type="ORF">UFOPK2978_00658</name>
</gene>
<dbReference type="Pfam" id="PF01476">
    <property type="entry name" value="LysM"/>
    <property type="match status" value="1"/>
</dbReference>
<dbReference type="SMART" id="SM00257">
    <property type="entry name" value="LysM"/>
    <property type="match status" value="1"/>
</dbReference>
<proteinExistence type="predicted"/>
<keyword evidence="1" id="KW-0472">Membrane</keyword>
<evidence type="ECO:0000259" key="2">
    <source>
        <dbReference type="PROSITE" id="PS51782"/>
    </source>
</evidence>
<keyword evidence="1" id="KW-0812">Transmembrane</keyword>
<dbReference type="AlphaFoldDB" id="A0A6J6X795"/>
<name>A0A6J6X795_9ZZZZ</name>